<dbReference type="CDD" id="cd05829">
    <property type="entry name" value="Sortase_F"/>
    <property type="match status" value="1"/>
</dbReference>
<organism evidence="4 5">
    <name type="scientific">Micromonospora rosaria</name>
    <dbReference type="NCBI Taxonomy" id="47874"/>
    <lineage>
        <taxon>Bacteria</taxon>
        <taxon>Bacillati</taxon>
        <taxon>Actinomycetota</taxon>
        <taxon>Actinomycetes</taxon>
        <taxon>Micromonosporales</taxon>
        <taxon>Micromonosporaceae</taxon>
        <taxon>Micromonospora</taxon>
    </lineage>
</organism>
<keyword evidence="3" id="KW-0812">Transmembrane</keyword>
<dbReference type="Gene3D" id="2.40.260.10">
    <property type="entry name" value="Sortase"/>
    <property type="match status" value="1"/>
</dbReference>
<sequence>MAAALRRAAGHTATAGATAYGPPAGGGRVRPATGQRYRPARRVRLGGGPGPGAPVLMVAGLMVLIVAMLGVERVTGVSLLPDRLTAGLRPPPRDFPVLAASRPTGVRIPAIDVDAPVHSVGLAADGTIGVPAQERAAEAGWYEQGPTPGQYGPAVLVGHVDTSSGPAVFHQLKDLDAGDRVEVPREDGSVAVFEVESVQRHDKERFPADQVFGDFTRPHLRLITCGGRWVGGDTGYADNVVVFASLVDAEG</sequence>
<feature type="region of interest" description="Disordered" evidence="2">
    <location>
        <begin position="9"/>
        <end position="35"/>
    </location>
</feature>
<dbReference type="Pfam" id="PF04203">
    <property type="entry name" value="Sortase"/>
    <property type="match status" value="1"/>
</dbReference>
<dbReference type="AlphaFoldDB" id="A0A136PMS5"/>
<dbReference type="InterPro" id="IPR023365">
    <property type="entry name" value="Sortase_dom-sf"/>
</dbReference>
<evidence type="ECO:0000256" key="3">
    <source>
        <dbReference type="SAM" id="Phobius"/>
    </source>
</evidence>
<comment type="caution">
    <text evidence="4">The sequence shown here is derived from an EMBL/GenBank/DDBJ whole genome shotgun (WGS) entry which is preliminary data.</text>
</comment>
<protein>
    <submittedName>
        <fullName evidence="4">Peptidase C60</fullName>
    </submittedName>
</protein>
<dbReference type="InterPro" id="IPR042001">
    <property type="entry name" value="Sortase_F"/>
</dbReference>
<evidence type="ECO:0000256" key="2">
    <source>
        <dbReference type="SAM" id="MobiDB-lite"/>
    </source>
</evidence>
<name>A0A136PMS5_9ACTN</name>
<reference evidence="4 5" key="1">
    <citation type="submission" date="2016-01" db="EMBL/GenBank/DDBJ databases">
        <title>Whole genome sequence and analysis of Micromonospora rosaria DSM 803, which can produce antibacterial substance rosamicin.</title>
        <authorList>
            <person name="Yang H."/>
            <person name="He X."/>
            <person name="Zhu D."/>
        </authorList>
    </citation>
    <scope>NUCLEOTIDE SEQUENCE [LARGE SCALE GENOMIC DNA]</scope>
    <source>
        <strain evidence="4 5">DSM 803</strain>
    </source>
</reference>
<keyword evidence="1" id="KW-0378">Hydrolase</keyword>
<evidence type="ECO:0000256" key="1">
    <source>
        <dbReference type="ARBA" id="ARBA00022801"/>
    </source>
</evidence>
<accession>A0A136PMS5</accession>
<evidence type="ECO:0000313" key="5">
    <source>
        <dbReference type="Proteomes" id="UP000070620"/>
    </source>
</evidence>
<dbReference type="InterPro" id="IPR005754">
    <property type="entry name" value="Sortase"/>
</dbReference>
<dbReference type="Proteomes" id="UP000070620">
    <property type="component" value="Unassembled WGS sequence"/>
</dbReference>
<evidence type="ECO:0000313" key="4">
    <source>
        <dbReference type="EMBL" id="KXK59721.1"/>
    </source>
</evidence>
<gene>
    <name evidence="4" type="ORF">AWW66_22850</name>
</gene>
<proteinExistence type="predicted"/>
<keyword evidence="3" id="KW-1133">Transmembrane helix</keyword>
<feature type="compositionally biased region" description="Low complexity" evidence="2">
    <location>
        <begin position="9"/>
        <end position="22"/>
    </location>
</feature>
<dbReference type="GO" id="GO:0016787">
    <property type="term" value="F:hydrolase activity"/>
    <property type="evidence" value="ECO:0007669"/>
    <property type="project" value="UniProtKB-KW"/>
</dbReference>
<dbReference type="NCBIfam" id="NF033748">
    <property type="entry name" value="class_F_sortase"/>
    <property type="match status" value="1"/>
</dbReference>
<feature type="transmembrane region" description="Helical" evidence="3">
    <location>
        <begin position="52"/>
        <end position="71"/>
    </location>
</feature>
<dbReference type="SUPFAM" id="SSF63817">
    <property type="entry name" value="Sortase"/>
    <property type="match status" value="1"/>
</dbReference>
<dbReference type="OrthoDB" id="525039at2"/>
<keyword evidence="5" id="KW-1185">Reference proteome</keyword>
<dbReference type="EMBL" id="LRQV01000100">
    <property type="protein sequence ID" value="KXK59721.1"/>
    <property type="molecule type" value="Genomic_DNA"/>
</dbReference>
<keyword evidence="3" id="KW-0472">Membrane</keyword>